<name>A0A5B8MLE2_9CHLO</name>
<dbReference type="Proteomes" id="UP000316726">
    <property type="component" value="Chromosome 5"/>
</dbReference>
<dbReference type="PROSITE" id="PS00108">
    <property type="entry name" value="PROTEIN_KINASE_ST"/>
    <property type="match status" value="1"/>
</dbReference>
<feature type="region of interest" description="Disordered" evidence="1">
    <location>
        <begin position="467"/>
        <end position="505"/>
    </location>
</feature>
<dbReference type="GO" id="GO:0004674">
    <property type="term" value="F:protein serine/threonine kinase activity"/>
    <property type="evidence" value="ECO:0007669"/>
    <property type="project" value="UniProtKB-KW"/>
</dbReference>
<dbReference type="Pfam" id="PF00069">
    <property type="entry name" value="Pkinase"/>
    <property type="match status" value="2"/>
</dbReference>
<keyword evidence="4" id="KW-1185">Reference proteome</keyword>
<dbReference type="PANTHER" id="PTHR44167:SF24">
    <property type="entry name" value="SERINE_THREONINE-PROTEIN KINASE CHK2"/>
    <property type="match status" value="1"/>
</dbReference>
<dbReference type="PROSITE" id="PS50011">
    <property type="entry name" value="PROTEIN_KINASE_DOM"/>
    <property type="match status" value="1"/>
</dbReference>
<dbReference type="InterPro" id="IPR008271">
    <property type="entry name" value="Ser/Thr_kinase_AS"/>
</dbReference>
<protein>
    <submittedName>
        <fullName evidence="3">Serine/threonine protein kinase</fullName>
    </submittedName>
</protein>
<keyword evidence="3" id="KW-0808">Transferase</keyword>
<feature type="region of interest" description="Disordered" evidence="1">
    <location>
        <begin position="519"/>
        <end position="555"/>
    </location>
</feature>
<feature type="domain" description="Protein kinase" evidence="2">
    <location>
        <begin position="132"/>
        <end position="433"/>
    </location>
</feature>
<sequence length="555" mass="61883">MAGGLAMARDFSIACQVSEKGFFKKQQYVDTTIRLHSCERGSKVLEYSTRCVPQKSGKGQQQVGGKGSVRLALAGMKLKVHKNLVASAAYSKTKEEGRRATYFKFSSDADLHSFLGEMSHYPEVFRRFRDYYDVGEKIGEGHTCKVYRAWSKITQEQVAIKLSTKSSDSHREMHNELRILRYLKSEHSSLPQLKDYFYDSKGNIALVLEFLDISLGEYVNAEGTLPEPVAKRLFEGVLDCVSFLHGRGLAHRDLKVENLMFAKAAAGKQAVKKKERRMSRVFGLIRSNSRRRSSAEDEAAAARSALGETEAASRPEALPELKVIDFGFGKIRGSSNSWKASTPCGTTRYLAPEMVEGRMYSQAVDLWSCGCILHFMLFGKLPFSKIQVQQGDVSEPRLGGDKISLAAKDLLSKLLSAANKRLTASESLKHPWFTGELDAVEESEEDELPLSRVSLSPGPDLAKMLSRMREEDDKLEENLEPAQADGEDNSLSRPSPISALNFGGDSPFKSRQLSILRMHLEEQLNGAAANGSEQEEEDEEYEEEEGDEEEEQENS</sequence>
<accession>A0A5B8MLE2</accession>
<evidence type="ECO:0000256" key="1">
    <source>
        <dbReference type="SAM" id="MobiDB-lite"/>
    </source>
</evidence>
<gene>
    <name evidence="3" type="ORF">A3770_05p38110</name>
</gene>
<feature type="compositionally biased region" description="Acidic residues" evidence="1">
    <location>
        <begin position="533"/>
        <end position="555"/>
    </location>
</feature>
<dbReference type="SUPFAM" id="SSF56112">
    <property type="entry name" value="Protein kinase-like (PK-like)"/>
    <property type="match status" value="1"/>
</dbReference>
<dbReference type="AlphaFoldDB" id="A0A5B8MLE2"/>
<dbReference type="STRING" id="1764295.A0A5B8MLE2"/>
<keyword evidence="3" id="KW-0723">Serine/threonine-protein kinase</keyword>
<dbReference type="OrthoDB" id="40902at2759"/>
<keyword evidence="3" id="KW-0418">Kinase</keyword>
<dbReference type="GO" id="GO:0005634">
    <property type="term" value="C:nucleus"/>
    <property type="evidence" value="ECO:0007669"/>
    <property type="project" value="TreeGrafter"/>
</dbReference>
<evidence type="ECO:0000313" key="4">
    <source>
        <dbReference type="Proteomes" id="UP000316726"/>
    </source>
</evidence>
<dbReference type="GO" id="GO:0005524">
    <property type="term" value="F:ATP binding"/>
    <property type="evidence" value="ECO:0007669"/>
    <property type="project" value="InterPro"/>
</dbReference>
<dbReference type="InterPro" id="IPR000719">
    <property type="entry name" value="Prot_kinase_dom"/>
</dbReference>
<proteinExistence type="predicted"/>
<reference evidence="3 4" key="1">
    <citation type="submission" date="2018-07" db="EMBL/GenBank/DDBJ databases">
        <title>The complete nuclear genome of the prasinophyte Chloropicon primus (CCMP1205).</title>
        <authorList>
            <person name="Pombert J.-F."/>
            <person name="Otis C."/>
            <person name="Turmel M."/>
            <person name="Lemieux C."/>
        </authorList>
    </citation>
    <scope>NUCLEOTIDE SEQUENCE [LARGE SCALE GENOMIC DNA]</scope>
    <source>
        <strain evidence="3 4">CCMP1205</strain>
    </source>
</reference>
<dbReference type="EMBL" id="CP031038">
    <property type="protein sequence ID" value="QDZ21293.1"/>
    <property type="molecule type" value="Genomic_DNA"/>
</dbReference>
<dbReference type="SMART" id="SM00220">
    <property type="entry name" value="S_TKc"/>
    <property type="match status" value="1"/>
</dbReference>
<dbReference type="GO" id="GO:0044773">
    <property type="term" value="P:mitotic DNA damage checkpoint signaling"/>
    <property type="evidence" value="ECO:0007669"/>
    <property type="project" value="TreeGrafter"/>
</dbReference>
<evidence type="ECO:0000259" key="2">
    <source>
        <dbReference type="PROSITE" id="PS50011"/>
    </source>
</evidence>
<dbReference type="GO" id="GO:0005737">
    <property type="term" value="C:cytoplasm"/>
    <property type="evidence" value="ECO:0007669"/>
    <property type="project" value="TreeGrafter"/>
</dbReference>
<evidence type="ECO:0000313" key="3">
    <source>
        <dbReference type="EMBL" id="QDZ21293.1"/>
    </source>
</evidence>
<dbReference type="Gene3D" id="1.10.510.10">
    <property type="entry name" value="Transferase(Phosphotransferase) domain 1"/>
    <property type="match status" value="2"/>
</dbReference>
<dbReference type="PANTHER" id="PTHR44167">
    <property type="entry name" value="OVARIAN-SPECIFIC SERINE/THREONINE-PROTEIN KINASE LOK-RELATED"/>
    <property type="match status" value="1"/>
</dbReference>
<dbReference type="InterPro" id="IPR011009">
    <property type="entry name" value="Kinase-like_dom_sf"/>
</dbReference>
<organism evidence="3 4">
    <name type="scientific">Chloropicon primus</name>
    <dbReference type="NCBI Taxonomy" id="1764295"/>
    <lineage>
        <taxon>Eukaryota</taxon>
        <taxon>Viridiplantae</taxon>
        <taxon>Chlorophyta</taxon>
        <taxon>Chloropicophyceae</taxon>
        <taxon>Chloropicales</taxon>
        <taxon>Chloropicaceae</taxon>
        <taxon>Chloropicon</taxon>
    </lineage>
</organism>